<dbReference type="PRINTS" id="PR01490">
    <property type="entry name" value="RTXTOXIND"/>
</dbReference>
<evidence type="ECO:0000256" key="6">
    <source>
        <dbReference type="ARBA" id="ARBA00022692"/>
    </source>
</evidence>
<evidence type="ECO:0000259" key="11">
    <source>
        <dbReference type="Pfam" id="PF26002"/>
    </source>
</evidence>
<name>A0A2S6NML4_RHOGL</name>
<dbReference type="AlphaFoldDB" id="A0A2S6NML4"/>
<comment type="subcellular location">
    <subcellularLocation>
        <location evidence="1 9">Cell inner membrane</location>
        <topology evidence="1 9">Single-pass membrane protein</topology>
    </subcellularLocation>
</comment>
<dbReference type="Pfam" id="PF26002">
    <property type="entry name" value="Beta-barrel_AprE"/>
    <property type="match status" value="1"/>
</dbReference>
<dbReference type="InterPro" id="IPR050739">
    <property type="entry name" value="MFP"/>
</dbReference>
<evidence type="ECO:0000256" key="4">
    <source>
        <dbReference type="ARBA" id="ARBA00022475"/>
    </source>
</evidence>
<keyword evidence="8" id="KW-0472">Membrane</keyword>
<dbReference type="OrthoDB" id="9810980at2"/>
<evidence type="ECO:0000256" key="7">
    <source>
        <dbReference type="ARBA" id="ARBA00022989"/>
    </source>
</evidence>
<dbReference type="PANTHER" id="PTHR30386:SF26">
    <property type="entry name" value="TRANSPORT PROTEIN COMB"/>
    <property type="match status" value="1"/>
</dbReference>
<evidence type="ECO:0000313" key="13">
    <source>
        <dbReference type="Proteomes" id="UP000239724"/>
    </source>
</evidence>
<dbReference type="InterPro" id="IPR010129">
    <property type="entry name" value="T1SS_HlyD"/>
</dbReference>
<comment type="caution">
    <text evidence="12">The sequence shown here is derived from an EMBL/GenBank/DDBJ whole genome shotgun (WGS) entry which is preliminary data.</text>
</comment>
<keyword evidence="10" id="KW-0175">Coiled coil</keyword>
<keyword evidence="5 9" id="KW-0997">Cell inner membrane</keyword>
<reference evidence="12 13" key="1">
    <citation type="journal article" date="2018" name="Arch. Microbiol.">
        <title>New insights into the metabolic potential of the phototrophic purple bacterium Rhodopila globiformis DSM 161(T) from its draft genome sequence and evidence for a vanadium-dependent nitrogenase.</title>
        <authorList>
            <person name="Imhoff J.F."/>
            <person name="Rahn T."/>
            <person name="Kunzel S."/>
            <person name="Neulinger S.C."/>
        </authorList>
    </citation>
    <scope>NUCLEOTIDE SEQUENCE [LARGE SCALE GENOMIC DNA]</scope>
    <source>
        <strain evidence="12 13">DSM 161</strain>
    </source>
</reference>
<gene>
    <name evidence="12" type="ORF">CCS01_03330</name>
</gene>
<comment type="similarity">
    <text evidence="2 9">Belongs to the membrane fusion protein (MFP) (TC 8.A.1) family.</text>
</comment>
<dbReference type="Gene3D" id="2.40.30.170">
    <property type="match status" value="1"/>
</dbReference>
<keyword evidence="7" id="KW-1133">Transmembrane helix</keyword>
<keyword evidence="6" id="KW-0812">Transmembrane</keyword>
<dbReference type="NCBIfam" id="TIGR01843">
    <property type="entry name" value="type_I_hlyD"/>
    <property type="match status" value="1"/>
</dbReference>
<evidence type="ECO:0000256" key="8">
    <source>
        <dbReference type="ARBA" id="ARBA00023136"/>
    </source>
</evidence>
<accession>A0A2S6NML4</accession>
<dbReference type="PANTHER" id="PTHR30386">
    <property type="entry name" value="MEMBRANE FUSION SUBUNIT OF EMRAB-TOLC MULTIDRUG EFFLUX PUMP"/>
    <property type="match status" value="1"/>
</dbReference>
<keyword evidence="4 9" id="KW-1003">Cell membrane</keyword>
<dbReference type="Gene3D" id="2.40.50.100">
    <property type="match status" value="1"/>
</dbReference>
<dbReference type="Proteomes" id="UP000239724">
    <property type="component" value="Unassembled WGS sequence"/>
</dbReference>
<proteinExistence type="inferred from homology"/>
<feature type="coiled-coil region" evidence="10">
    <location>
        <begin position="173"/>
        <end position="207"/>
    </location>
</feature>
<evidence type="ECO:0000313" key="12">
    <source>
        <dbReference type="EMBL" id="PPQ37542.1"/>
    </source>
</evidence>
<dbReference type="GO" id="GO:0005886">
    <property type="term" value="C:plasma membrane"/>
    <property type="evidence" value="ECO:0007669"/>
    <property type="project" value="UniProtKB-SubCell"/>
</dbReference>
<evidence type="ECO:0000256" key="10">
    <source>
        <dbReference type="SAM" id="Coils"/>
    </source>
</evidence>
<evidence type="ECO:0000256" key="9">
    <source>
        <dbReference type="RuleBase" id="RU365093"/>
    </source>
</evidence>
<sequence length="465" mass="49894">MPARASLSRLFQPQPALASSQALLEFQSPTAAVIAERVPLSGRLTIWTISAAILASLGVISVYPVDRVVTVPGKVVADVPNIVVQPLDTAIVRQINVHEGQVVHAGDVLASLDPTFAQADAGAIDQQVASLQAEVDRLNAEIAGRAYTSDGTPAGQLQAMVYAQRHAEQMSRLQNYQRRIYSANAKLAQTQSDIDGYAEQLKDAQTRENMRQQLQKLQIGSKLSTLEADAQRAEINRDLQAAIASRQAAKGDLDALTAEMVGYLQQTKIETAAMLTEQGRKLAEAKEQQAKAALRRSLVTLKADRDAVVLNVAKVSLGSVVQSGDELITLVPTDAPLEVEANVPARDAGFVHPGNHAVIKFDTFPYTIYGYATGTLKTVSADSFAAPRDGRPARPNLSPAEANAGANYFRASLSLTDMKTHDLPAGFHMTPGMPVTADIKVGKRTVLSYLMARVVPTLTEGMREP</sequence>
<evidence type="ECO:0000256" key="2">
    <source>
        <dbReference type="ARBA" id="ARBA00009477"/>
    </source>
</evidence>
<feature type="domain" description="AprE-like beta-barrel" evidence="11">
    <location>
        <begin position="337"/>
        <end position="442"/>
    </location>
</feature>
<organism evidence="12 13">
    <name type="scientific">Rhodopila globiformis</name>
    <name type="common">Rhodopseudomonas globiformis</name>
    <dbReference type="NCBI Taxonomy" id="1071"/>
    <lineage>
        <taxon>Bacteria</taxon>
        <taxon>Pseudomonadati</taxon>
        <taxon>Pseudomonadota</taxon>
        <taxon>Alphaproteobacteria</taxon>
        <taxon>Acetobacterales</taxon>
        <taxon>Acetobacteraceae</taxon>
        <taxon>Rhodopila</taxon>
    </lineage>
</organism>
<evidence type="ECO:0000256" key="3">
    <source>
        <dbReference type="ARBA" id="ARBA00022448"/>
    </source>
</evidence>
<dbReference type="RefSeq" id="WP_104517423.1">
    <property type="nucleotide sequence ID" value="NZ_NHRY01000047.1"/>
</dbReference>
<dbReference type="InterPro" id="IPR058982">
    <property type="entry name" value="Beta-barrel_AprE"/>
</dbReference>
<dbReference type="GO" id="GO:0015031">
    <property type="term" value="P:protein transport"/>
    <property type="evidence" value="ECO:0007669"/>
    <property type="project" value="InterPro"/>
</dbReference>
<keyword evidence="13" id="KW-1185">Reference proteome</keyword>
<protein>
    <recommendedName>
        <fullName evidence="9">Membrane fusion protein (MFP) family protein</fullName>
    </recommendedName>
</protein>
<keyword evidence="3 9" id="KW-0813">Transport</keyword>
<evidence type="ECO:0000256" key="5">
    <source>
        <dbReference type="ARBA" id="ARBA00022519"/>
    </source>
</evidence>
<evidence type="ECO:0000256" key="1">
    <source>
        <dbReference type="ARBA" id="ARBA00004377"/>
    </source>
</evidence>
<dbReference type="EMBL" id="NHRY01000047">
    <property type="protein sequence ID" value="PPQ37542.1"/>
    <property type="molecule type" value="Genomic_DNA"/>
</dbReference>